<proteinExistence type="predicted"/>
<feature type="transmembrane region" description="Helical" evidence="6">
    <location>
        <begin position="183"/>
        <end position="208"/>
    </location>
</feature>
<keyword evidence="8" id="KW-1185">Reference proteome</keyword>
<comment type="subcellular location">
    <subcellularLocation>
        <location evidence="1">Cell membrane</location>
        <topology evidence="1">Multi-pass membrane protein</topology>
    </subcellularLocation>
</comment>
<dbReference type="Proteomes" id="UP000219621">
    <property type="component" value="Unassembled WGS sequence"/>
</dbReference>
<dbReference type="AlphaFoldDB" id="A0A286GB78"/>
<organism evidence="7 8">
    <name type="scientific">Caenispirillum bisanense</name>
    <dbReference type="NCBI Taxonomy" id="414052"/>
    <lineage>
        <taxon>Bacteria</taxon>
        <taxon>Pseudomonadati</taxon>
        <taxon>Pseudomonadota</taxon>
        <taxon>Alphaproteobacteria</taxon>
        <taxon>Rhodospirillales</taxon>
        <taxon>Novispirillaceae</taxon>
        <taxon>Caenispirillum</taxon>
    </lineage>
</organism>
<feature type="transmembrane region" description="Helical" evidence="6">
    <location>
        <begin position="70"/>
        <end position="92"/>
    </location>
</feature>
<feature type="transmembrane region" description="Helical" evidence="6">
    <location>
        <begin position="6"/>
        <end position="28"/>
    </location>
</feature>
<gene>
    <name evidence="7" type="ORF">SAMN05421508_102596</name>
</gene>
<accession>A0A286GB78</accession>
<dbReference type="PANTHER" id="PTHR30086:SF17">
    <property type="entry name" value="LYSE FAMILY TRANSLOCATOR"/>
    <property type="match status" value="1"/>
</dbReference>
<feature type="transmembrane region" description="Helical" evidence="6">
    <location>
        <begin position="40"/>
        <end position="64"/>
    </location>
</feature>
<evidence type="ECO:0000256" key="5">
    <source>
        <dbReference type="ARBA" id="ARBA00023136"/>
    </source>
</evidence>
<evidence type="ECO:0000256" key="3">
    <source>
        <dbReference type="ARBA" id="ARBA00022692"/>
    </source>
</evidence>
<dbReference type="GO" id="GO:0015171">
    <property type="term" value="F:amino acid transmembrane transporter activity"/>
    <property type="evidence" value="ECO:0007669"/>
    <property type="project" value="TreeGrafter"/>
</dbReference>
<evidence type="ECO:0000256" key="6">
    <source>
        <dbReference type="SAM" id="Phobius"/>
    </source>
</evidence>
<evidence type="ECO:0000313" key="8">
    <source>
        <dbReference type="Proteomes" id="UP000219621"/>
    </source>
</evidence>
<keyword evidence="4 6" id="KW-1133">Transmembrane helix</keyword>
<name>A0A286GB78_9PROT</name>
<keyword evidence="3 6" id="KW-0812">Transmembrane</keyword>
<dbReference type="OrthoDB" id="581870at2"/>
<sequence length="211" mass="22238">MDFMILLLAASAGAVYVLTPGPAFLAVLGIGVSQGRRASFGFLSGHLVGDVLWTVMALTAIIGARSVGPLVFDVLGVACGAYLMYLGVRALMVRKGDESAGGFNTRTPFRRGLLFGVTNPKGYPVAVAMFTALLADRADSLTWAAAPELILAAFAGFLVADVILVWLTGLSGLKAVYRRFDIWIIRATGALFVGFAVNALAASLPGLWNRR</sequence>
<feature type="transmembrane region" description="Helical" evidence="6">
    <location>
        <begin position="113"/>
        <end position="134"/>
    </location>
</feature>
<evidence type="ECO:0000256" key="2">
    <source>
        <dbReference type="ARBA" id="ARBA00022475"/>
    </source>
</evidence>
<protein>
    <submittedName>
        <fullName evidence="7">Threonine/homoserine/homoserine lactone efflux protein</fullName>
    </submittedName>
</protein>
<reference evidence="7 8" key="1">
    <citation type="submission" date="2017-09" db="EMBL/GenBank/DDBJ databases">
        <authorList>
            <person name="Ehlers B."/>
            <person name="Leendertz F.H."/>
        </authorList>
    </citation>
    <scope>NUCLEOTIDE SEQUENCE [LARGE SCALE GENOMIC DNA]</scope>
    <source>
        <strain evidence="7 8">USBA 140</strain>
    </source>
</reference>
<dbReference type="RefSeq" id="WP_097278324.1">
    <property type="nucleotide sequence ID" value="NZ_OCNJ01000002.1"/>
</dbReference>
<evidence type="ECO:0000313" key="7">
    <source>
        <dbReference type="EMBL" id="SOD92760.1"/>
    </source>
</evidence>
<keyword evidence="5 6" id="KW-0472">Membrane</keyword>
<keyword evidence="2" id="KW-1003">Cell membrane</keyword>
<dbReference type="GO" id="GO:0005886">
    <property type="term" value="C:plasma membrane"/>
    <property type="evidence" value="ECO:0007669"/>
    <property type="project" value="UniProtKB-SubCell"/>
</dbReference>
<dbReference type="PANTHER" id="PTHR30086">
    <property type="entry name" value="ARGININE EXPORTER PROTEIN ARGO"/>
    <property type="match status" value="1"/>
</dbReference>
<dbReference type="Pfam" id="PF01810">
    <property type="entry name" value="LysE"/>
    <property type="match status" value="1"/>
</dbReference>
<feature type="transmembrane region" description="Helical" evidence="6">
    <location>
        <begin position="149"/>
        <end position="171"/>
    </location>
</feature>
<evidence type="ECO:0000256" key="4">
    <source>
        <dbReference type="ARBA" id="ARBA00022989"/>
    </source>
</evidence>
<dbReference type="InterPro" id="IPR001123">
    <property type="entry name" value="LeuE-type"/>
</dbReference>
<evidence type="ECO:0000256" key="1">
    <source>
        <dbReference type="ARBA" id="ARBA00004651"/>
    </source>
</evidence>
<dbReference type="EMBL" id="OCNJ01000002">
    <property type="protein sequence ID" value="SOD92760.1"/>
    <property type="molecule type" value="Genomic_DNA"/>
</dbReference>